<keyword evidence="6" id="KW-1185">Reference proteome</keyword>
<keyword evidence="3 5" id="KW-0067">ATP-binding</keyword>
<dbReference type="SUPFAM" id="SSF52540">
    <property type="entry name" value="P-loop containing nucleoside triphosphate hydrolases"/>
    <property type="match status" value="1"/>
</dbReference>
<reference evidence="6" key="1">
    <citation type="journal article" date="2019" name="Int. J. Syst. Evol. Microbiol.">
        <title>The Global Catalogue of Microorganisms (GCM) 10K type strain sequencing project: providing services to taxonomists for standard genome sequencing and annotation.</title>
        <authorList>
            <consortium name="The Broad Institute Genomics Platform"/>
            <consortium name="The Broad Institute Genome Sequencing Center for Infectious Disease"/>
            <person name="Wu L."/>
            <person name="Ma J."/>
        </authorList>
    </citation>
    <scope>NUCLEOTIDE SEQUENCE [LARGE SCALE GENOMIC DNA]</scope>
    <source>
        <strain evidence="6">CCUG 37865</strain>
    </source>
</reference>
<dbReference type="InterPro" id="IPR003439">
    <property type="entry name" value="ABC_transporter-like_ATP-bd"/>
</dbReference>
<keyword evidence="1" id="KW-0813">Transport</keyword>
<evidence type="ECO:0000256" key="3">
    <source>
        <dbReference type="ARBA" id="ARBA00022840"/>
    </source>
</evidence>
<accession>A0ABV8WRL4</accession>
<dbReference type="PANTHER" id="PTHR42939:SF1">
    <property type="entry name" value="ABC TRANSPORTER ATP-BINDING PROTEIN ALBC-RELATED"/>
    <property type="match status" value="1"/>
</dbReference>
<dbReference type="Gene3D" id="3.40.50.300">
    <property type="entry name" value="P-loop containing nucleotide triphosphate hydrolases"/>
    <property type="match status" value="1"/>
</dbReference>
<evidence type="ECO:0000313" key="6">
    <source>
        <dbReference type="Proteomes" id="UP001595882"/>
    </source>
</evidence>
<organism evidence="5 6">
    <name type="scientific">Gracilibacillus xinjiangensis</name>
    <dbReference type="NCBI Taxonomy" id="1193282"/>
    <lineage>
        <taxon>Bacteria</taxon>
        <taxon>Bacillati</taxon>
        <taxon>Bacillota</taxon>
        <taxon>Bacilli</taxon>
        <taxon>Bacillales</taxon>
        <taxon>Bacillaceae</taxon>
        <taxon>Gracilibacillus</taxon>
    </lineage>
</organism>
<dbReference type="InterPro" id="IPR027417">
    <property type="entry name" value="P-loop_NTPase"/>
</dbReference>
<evidence type="ECO:0000313" key="5">
    <source>
        <dbReference type="EMBL" id="MFC4402055.1"/>
    </source>
</evidence>
<proteinExistence type="predicted"/>
<dbReference type="RefSeq" id="WP_390249275.1">
    <property type="nucleotide sequence ID" value="NZ_JBHSDT010000003.1"/>
</dbReference>
<evidence type="ECO:0000256" key="1">
    <source>
        <dbReference type="ARBA" id="ARBA00022448"/>
    </source>
</evidence>
<keyword evidence="2" id="KW-0547">Nucleotide-binding</keyword>
<dbReference type="Proteomes" id="UP001595882">
    <property type="component" value="Unassembled WGS sequence"/>
</dbReference>
<protein>
    <submittedName>
        <fullName evidence="5">ATP-binding cassette domain-containing protein</fullName>
    </submittedName>
</protein>
<feature type="domain" description="ABC transporter" evidence="4">
    <location>
        <begin position="19"/>
        <end position="121"/>
    </location>
</feature>
<evidence type="ECO:0000256" key="2">
    <source>
        <dbReference type="ARBA" id="ARBA00022741"/>
    </source>
</evidence>
<gene>
    <name evidence="5" type="ORF">ACFOY7_03090</name>
</gene>
<name>A0ABV8WRL4_9BACI</name>
<dbReference type="PANTHER" id="PTHR42939">
    <property type="entry name" value="ABC TRANSPORTER ATP-BINDING PROTEIN ALBC-RELATED"/>
    <property type="match status" value="1"/>
</dbReference>
<sequence>MLTLQFEDVCVDIGKNPILKDVSFSIEKGQIVALIGHNGAGKSTIMKTIMGWLEKNKGNIAINGINQDESFLAYKKQIAYIPEEPFLLSELTAMQHFQLYGQSYGISEKELNEKVEHLINLLVTRISRIIIQRDETKSSNNLCFIT</sequence>
<dbReference type="EMBL" id="JBHSDT010000003">
    <property type="protein sequence ID" value="MFC4402055.1"/>
    <property type="molecule type" value="Genomic_DNA"/>
</dbReference>
<dbReference type="GO" id="GO:0005524">
    <property type="term" value="F:ATP binding"/>
    <property type="evidence" value="ECO:0007669"/>
    <property type="project" value="UniProtKB-KW"/>
</dbReference>
<comment type="caution">
    <text evidence="5">The sequence shown here is derived from an EMBL/GenBank/DDBJ whole genome shotgun (WGS) entry which is preliminary data.</text>
</comment>
<dbReference type="InterPro" id="IPR051782">
    <property type="entry name" value="ABC_Transporter_VariousFunc"/>
</dbReference>
<evidence type="ECO:0000259" key="4">
    <source>
        <dbReference type="Pfam" id="PF00005"/>
    </source>
</evidence>
<dbReference type="Pfam" id="PF00005">
    <property type="entry name" value="ABC_tran"/>
    <property type="match status" value="1"/>
</dbReference>